<dbReference type="SUPFAM" id="SSF82607">
    <property type="entry name" value="YbaB-like"/>
    <property type="match status" value="1"/>
</dbReference>
<dbReference type="Pfam" id="PF02575">
    <property type="entry name" value="YbaB_DNA_bd"/>
    <property type="match status" value="1"/>
</dbReference>
<dbReference type="RefSeq" id="WP_345408082.1">
    <property type="nucleotide sequence ID" value="NZ_BAABHG010000025.1"/>
</dbReference>
<accession>A0ABW5GCL8</accession>
<dbReference type="InterPro" id="IPR004401">
    <property type="entry name" value="YbaB/EbfC"/>
</dbReference>
<name>A0ABW5GCL8_9PSEU</name>
<dbReference type="Gene3D" id="3.30.1310.10">
    <property type="entry name" value="Nucleoid-associated protein YbaB-like domain"/>
    <property type="match status" value="1"/>
</dbReference>
<sequence>MLREQRERIESAKAELAARTASVTSPDHLVTVTMDSRNAVVDLKFHTAKYRTMPPEQLARTLLDVLGKAREQMAEEVVETFGPLLDQREHLRAAMAGHTEVDSAFAAIWGERPSEALRTRRD</sequence>
<gene>
    <name evidence="1" type="ORF">ACFSYJ_11700</name>
</gene>
<dbReference type="Proteomes" id="UP001597419">
    <property type="component" value="Unassembled WGS sequence"/>
</dbReference>
<protein>
    <submittedName>
        <fullName evidence="1">YbaB/EbfC family nucleoid-associated protein</fullName>
    </submittedName>
</protein>
<dbReference type="EMBL" id="JBHUKU010000005">
    <property type="protein sequence ID" value="MFD2459268.1"/>
    <property type="molecule type" value="Genomic_DNA"/>
</dbReference>
<dbReference type="InterPro" id="IPR036894">
    <property type="entry name" value="YbaB-like_sf"/>
</dbReference>
<evidence type="ECO:0000313" key="2">
    <source>
        <dbReference type="Proteomes" id="UP001597419"/>
    </source>
</evidence>
<reference evidence="2" key="1">
    <citation type="journal article" date="2019" name="Int. J. Syst. Evol. Microbiol.">
        <title>The Global Catalogue of Microorganisms (GCM) 10K type strain sequencing project: providing services to taxonomists for standard genome sequencing and annotation.</title>
        <authorList>
            <consortium name="The Broad Institute Genomics Platform"/>
            <consortium name="The Broad Institute Genome Sequencing Center for Infectious Disease"/>
            <person name="Wu L."/>
            <person name="Ma J."/>
        </authorList>
    </citation>
    <scope>NUCLEOTIDE SEQUENCE [LARGE SCALE GENOMIC DNA]</scope>
    <source>
        <strain evidence="2">CGMCC 4.7643</strain>
    </source>
</reference>
<evidence type="ECO:0000313" key="1">
    <source>
        <dbReference type="EMBL" id="MFD2459268.1"/>
    </source>
</evidence>
<comment type="caution">
    <text evidence="1">The sequence shown here is derived from an EMBL/GenBank/DDBJ whole genome shotgun (WGS) entry which is preliminary data.</text>
</comment>
<proteinExistence type="predicted"/>
<organism evidence="1 2">
    <name type="scientific">Amycolatopsis samaneae</name>
    <dbReference type="NCBI Taxonomy" id="664691"/>
    <lineage>
        <taxon>Bacteria</taxon>
        <taxon>Bacillati</taxon>
        <taxon>Actinomycetota</taxon>
        <taxon>Actinomycetes</taxon>
        <taxon>Pseudonocardiales</taxon>
        <taxon>Pseudonocardiaceae</taxon>
        <taxon>Amycolatopsis</taxon>
    </lineage>
</organism>
<keyword evidence="2" id="KW-1185">Reference proteome</keyword>